<name>T1GVS7_MEGSC</name>
<protein>
    <submittedName>
        <fullName evidence="1">Uncharacterized protein</fullName>
    </submittedName>
</protein>
<keyword evidence="2" id="KW-1185">Reference proteome</keyword>
<accession>T1GVS7</accession>
<organism evidence="1 2">
    <name type="scientific">Megaselia scalaris</name>
    <name type="common">Humpbacked fly</name>
    <name type="synonym">Phora scalaris</name>
    <dbReference type="NCBI Taxonomy" id="36166"/>
    <lineage>
        <taxon>Eukaryota</taxon>
        <taxon>Metazoa</taxon>
        <taxon>Ecdysozoa</taxon>
        <taxon>Arthropoda</taxon>
        <taxon>Hexapoda</taxon>
        <taxon>Insecta</taxon>
        <taxon>Pterygota</taxon>
        <taxon>Neoptera</taxon>
        <taxon>Endopterygota</taxon>
        <taxon>Diptera</taxon>
        <taxon>Brachycera</taxon>
        <taxon>Muscomorpha</taxon>
        <taxon>Platypezoidea</taxon>
        <taxon>Phoridae</taxon>
        <taxon>Megaseliini</taxon>
        <taxon>Megaselia</taxon>
    </lineage>
</organism>
<proteinExistence type="predicted"/>
<evidence type="ECO:0000313" key="1">
    <source>
        <dbReference type="EnsemblMetazoa" id="MESCA007893-PA"/>
    </source>
</evidence>
<evidence type="ECO:0000313" key="2">
    <source>
        <dbReference type="Proteomes" id="UP000015102"/>
    </source>
</evidence>
<dbReference type="HOGENOM" id="CLU_2504279_0_0_1"/>
<dbReference type="EMBL" id="CAQQ02085163">
    <property type="status" value="NOT_ANNOTATED_CDS"/>
    <property type="molecule type" value="Genomic_DNA"/>
</dbReference>
<dbReference type="InterPro" id="IPR009011">
    <property type="entry name" value="Man6P_isomerase_rcpt-bd_dom_sf"/>
</dbReference>
<reference evidence="1" key="2">
    <citation type="submission" date="2015-06" db="UniProtKB">
        <authorList>
            <consortium name="EnsemblMetazoa"/>
        </authorList>
    </citation>
    <scope>IDENTIFICATION</scope>
</reference>
<dbReference type="AlphaFoldDB" id="T1GVS7"/>
<sequence>QSKSIIFDNKACLVKDPATNSTLDLSKFEIVERKFESATGNISMSFNLCGKLAGGCGTELNSSACLSIGKKDFVLGLEGEYGFQAD</sequence>
<dbReference type="EnsemblMetazoa" id="MESCA007893-RA">
    <property type="protein sequence ID" value="MESCA007893-PA"/>
    <property type="gene ID" value="MESCA007893"/>
</dbReference>
<dbReference type="Proteomes" id="UP000015102">
    <property type="component" value="Unassembled WGS sequence"/>
</dbReference>
<reference evidence="2" key="1">
    <citation type="submission" date="2013-02" db="EMBL/GenBank/DDBJ databases">
        <authorList>
            <person name="Hughes D."/>
        </authorList>
    </citation>
    <scope>NUCLEOTIDE SEQUENCE</scope>
    <source>
        <strain>Durham</strain>
        <strain evidence="2">NC isolate 2 -- Noor lab</strain>
    </source>
</reference>
<dbReference type="Gene3D" id="2.70.130.10">
    <property type="entry name" value="Mannose-6-phosphate receptor binding domain"/>
    <property type="match status" value="1"/>
</dbReference>
<dbReference type="SUPFAM" id="SSF50911">
    <property type="entry name" value="Mannose 6-phosphate receptor domain"/>
    <property type="match status" value="1"/>
</dbReference>